<evidence type="ECO:0000313" key="9">
    <source>
        <dbReference type="Proteomes" id="UP001266305"/>
    </source>
</evidence>
<feature type="transmembrane region" description="Helical" evidence="7">
    <location>
        <begin position="145"/>
        <end position="165"/>
    </location>
</feature>
<organism evidence="8 9">
    <name type="scientific">Saguinus oedipus</name>
    <name type="common">Cotton-top tamarin</name>
    <name type="synonym">Oedipomidas oedipus</name>
    <dbReference type="NCBI Taxonomy" id="9490"/>
    <lineage>
        <taxon>Eukaryota</taxon>
        <taxon>Metazoa</taxon>
        <taxon>Chordata</taxon>
        <taxon>Craniata</taxon>
        <taxon>Vertebrata</taxon>
        <taxon>Euteleostomi</taxon>
        <taxon>Mammalia</taxon>
        <taxon>Eutheria</taxon>
        <taxon>Euarchontoglires</taxon>
        <taxon>Primates</taxon>
        <taxon>Haplorrhini</taxon>
        <taxon>Platyrrhini</taxon>
        <taxon>Cebidae</taxon>
        <taxon>Callitrichinae</taxon>
        <taxon>Saguinus</taxon>
    </lineage>
</organism>
<keyword evidence="4 7" id="KW-0472">Membrane</keyword>
<feature type="compositionally biased region" description="Low complexity" evidence="6">
    <location>
        <begin position="17"/>
        <end position="30"/>
    </location>
</feature>
<evidence type="ECO:0000256" key="7">
    <source>
        <dbReference type="SAM" id="Phobius"/>
    </source>
</evidence>
<dbReference type="InterPro" id="IPR031627">
    <property type="entry name" value="PDZK1IP1/SMIM24"/>
</dbReference>
<sequence length="222" mass="23794">MGQELPGEGRMPNQVVPGAGPAPGSLASPAPDRPRLISGRQGLAHTKPVEADRGRRWLADGSLDRHGDPGVPSSAGVSAPLPGRGPADWSGGHHLPTFHGEKEERGQEEEEGWVGGSPQRPAVPPGASPSLGSALLSTERRLKPWLVGLAAVVGFLFIIYVVLLANRMWCSKARWAPAPTPLPPQPCPKRCPRPQLPKRLWSLNRQPRCPKFSHFPAAPRNP</sequence>
<keyword evidence="3 7" id="KW-1133">Transmembrane helix</keyword>
<keyword evidence="2 7" id="KW-0812">Transmembrane</keyword>
<name>A0ABQ9TQG3_SAGOE</name>
<reference evidence="8 9" key="1">
    <citation type="submission" date="2023-05" db="EMBL/GenBank/DDBJ databases">
        <title>B98-5 Cell Line De Novo Hybrid Assembly: An Optical Mapping Approach.</title>
        <authorList>
            <person name="Kananen K."/>
            <person name="Auerbach J.A."/>
            <person name="Kautto E."/>
            <person name="Blachly J.S."/>
        </authorList>
    </citation>
    <scope>NUCLEOTIDE SEQUENCE [LARGE SCALE GENOMIC DNA]</scope>
    <source>
        <strain evidence="8">B95-8</strain>
        <tissue evidence="8">Cell line</tissue>
    </source>
</reference>
<evidence type="ECO:0000256" key="2">
    <source>
        <dbReference type="ARBA" id="ARBA00022692"/>
    </source>
</evidence>
<accession>A0ABQ9TQG3</accession>
<gene>
    <name evidence="8" type="ORF">P7K49_032927</name>
</gene>
<evidence type="ECO:0000256" key="5">
    <source>
        <dbReference type="ARBA" id="ARBA00049650"/>
    </source>
</evidence>
<evidence type="ECO:0000256" key="3">
    <source>
        <dbReference type="ARBA" id="ARBA00022989"/>
    </source>
</evidence>
<dbReference type="PANTHER" id="PTHR15296">
    <property type="entry name" value="MEMBRANE-ASSOCIATED PROTEIN MAP17"/>
    <property type="match status" value="1"/>
</dbReference>
<keyword evidence="9" id="KW-1185">Reference proteome</keyword>
<feature type="compositionally biased region" description="Basic and acidic residues" evidence="6">
    <location>
        <begin position="47"/>
        <end position="68"/>
    </location>
</feature>
<evidence type="ECO:0000256" key="6">
    <source>
        <dbReference type="SAM" id="MobiDB-lite"/>
    </source>
</evidence>
<dbReference type="Proteomes" id="UP001266305">
    <property type="component" value="Unassembled WGS sequence"/>
</dbReference>
<evidence type="ECO:0000256" key="4">
    <source>
        <dbReference type="ARBA" id="ARBA00023136"/>
    </source>
</evidence>
<dbReference type="PANTHER" id="PTHR15296:SF2">
    <property type="entry name" value="SMALL INTEGRAL MEMBRANE PROTEIN 24"/>
    <property type="match status" value="1"/>
</dbReference>
<evidence type="ECO:0000256" key="1">
    <source>
        <dbReference type="ARBA" id="ARBA00004167"/>
    </source>
</evidence>
<dbReference type="Pfam" id="PF15807">
    <property type="entry name" value="MAP17"/>
    <property type="match status" value="1"/>
</dbReference>
<proteinExistence type="inferred from homology"/>
<comment type="similarity">
    <text evidence="5">Belongs to the PDZK1-interacting protein 1/SMIM24 family.</text>
</comment>
<feature type="region of interest" description="Disordered" evidence="6">
    <location>
        <begin position="1"/>
        <end position="130"/>
    </location>
</feature>
<comment type="caution">
    <text evidence="8">The sequence shown here is derived from an EMBL/GenBank/DDBJ whole genome shotgun (WGS) entry which is preliminary data.</text>
</comment>
<comment type="subcellular location">
    <subcellularLocation>
        <location evidence="1">Membrane</location>
        <topology evidence="1">Single-pass membrane protein</topology>
    </subcellularLocation>
</comment>
<protein>
    <submittedName>
        <fullName evidence="8">Uncharacterized protein</fullName>
    </submittedName>
</protein>
<dbReference type="EMBL" id="JASSZA010000019">
    <property type="protein sequence ID" value="KAK2087020.1"/>
    <property type="molecule type" value="Genomic_DNA"/>
</dbReference>
<evidence type="ECO:0000313" key="8">
    <source>
        <dbReference type="EMBL" id="KAK2087020.1"/>
    </source>
</evidence>